<comment type="caution">
    <text evidence="5">The sequence shown here is derived from an EMBL/GenBank/DDBJ whole genome shotgun (WGS) entry which is preliminary data.</text>
</comment>
<accession>A0A844G293</accession>
<reference evidence="5 6" key="1">
    <citation type="submission" date="2019-08" db="EMBL/GenBank/DDBJ databases">
        <title>In-depth cultivation of the pig gut microbiome towards novel bacterial diversity and tailored functional studies.</title>
        <authorList>
            <person name="Wylensek D."/>
            <person name="Hitch T.C.A."/>
            <person name="Clavel T."/>
        </authorList>
    </citation>
    <scope>NUCLEOTIDE SEQUENCE [LARGE SCALE GENOMIC DNA]</scope>
    <source>
        <strain evidence="5 6">BBE-744-WT-12</strain>
    </source>
</reference>
<evidence type="ECO:0000313" key="6">
    <source>
        <dbReference type="Proteomes" id="UP000435649"/>
    </source>
</evidence>
<sequence length="325" mass="35967">MMKRFCKSLLLLIFSCFLFGGAVLEAAPVRLRSIWSNGRRNVNLLDAAAGFGASVSRSASQIVLTQGKNRLVFQPDKRYAYFNNVRVNLCFPLLRQGQTPYIGQIDYNNVLAPYLGSKRVYKHPVGRIVLDPGHGGRDRGTAGQRLQEKTITLNLTNRVARILRSYGYKVDLTRTRDATLSLDARSAYANRAKADLFVSIHVNSAADRSVRGIETFCLTPEGAASSNSGKPDPRKYAGNAKNPQNFLLAYNIQRSMLAQTRTTDRGVKFARFAVLRDVRCPAALVEVGFVSNRYDEANLGSAAYQDKLARGIAAGILNYHRSLAR</sequence>
<evidence type="ECO:0000313" key="5">
    <source>
        <dbReference type="EMBL" id="MST97840.1"/>
    </source>
</evidence>
<gene>
    <name evidence="5" type="ORF">FYJ85_12415</name>
</gene>
<dbReference type="GO" id="GO:0030288">
    <property type="term" value="C:outer membrane-bounded periplasmic space"/>
    <property type="evidence" value="ECO:0007669"/>
    <property type="project" value="TreeGrafter"/>
</dbReference>
<feature type="domain" description="MurNAc-LAA" evidence="4">
    <location>
        <begin position="186"/>
        <end position="317"/>
    </location>
</feature>
<evidence type="ECO:0000256" key="1">
    <source>
        <dbReference type="ARBA" id="ARBA00001561"/>
    </source>
</evidence>
<evidence type="ECO:0000259" key="4">
    <source>
        <dbReference type="SMART" id="SM00646"/>
    </source>
</evidence>
<dbReference type="AlphaFoldDB" id="A0A844G293"/>
<dbReference type="SMART" id="SM00646">
    <property type="entry name" value="Ami_3"/>
    <property type="match status" value="1"/>
</dbReference>
<dbReference type="CDD" id="cd02696">
    <property type="entry name" value="MurNAc-LAA"/>
    <property type="match status" value="1"/>
</dbReference>
<dbReference type="PANTHER" id="PTHR30404">
    <property type="entry name" value="N-ACETYLMURAMOYL-L-ALANINE AMIDASE"/>
    <property type="match status" value="1"/>
</dbReference>
<dbReference type="SUPFAM" id="SSF53187">
    <property type="entry name" value="Zn-dependent exopeptidases"/>
    <property type="match status" value="1"/>
</dbReference>
<dbReference type="Proteomes" id="UP000435649">
    <property type="component" value="Unassembled WGS sequence"/>
</dbReference>
<dbReference type="Gene3D" id="3.40.630.40">
    <property type="entry name" value="Zn-dependent exopeptidases"/>
    <property type="match status" value="1"/>
</dbReference>
<evidence type="ECO:0000256" key="2">
    <source>
        <dbReference type="ARBA" id="ARBA00011901"/>
    </source>
</evidence>
<dbReference type="InterPro" id="IPR002508">
    <property type="entry name" value="MurNAc-LAA_cat"/>
</dbReference>
<dbReference type="InterPro" id="IPR050695">
    <property type="entry name" value="N-acetylmuramoyl_amidase_3"/>
</dbReference>
<proteinExistence type="predicted"/>
<dbReference type="EMBL" id="VUNS01000013">
    <property type="protein sequence ID" value="MST97840.1"/>
    <property type="molecule type" value="Genomic_DNA"/>
</dbReference>
<keyword evidence="3" id="KW-0378">Hydrolase</keyword>
<evidence type="ECO:0000256" key="3">
    <source>
        <dbReference type="ARBA" id="ARBA00022801"/>
    </source>
</evidence>
<dbReference type="EC" id="3.5.1.28" evidence="2"/>
<keyword evidence="6" id="KW-1185">Reference proteome</keyword>
<organism evidence="5 6">
    <name type="scientific">Victivallis lenta</name>
    <dbReference type="NCBI Taxonomy" id="2606640"/>
    <lineage>
        <taxon>Bacteria</taxon>
        <taxon>Pseudomonadati</taxon>
        <taxon>Lentisphaerota</taxon>
        <taxon>Lentisphaeria</taxon>
        <taxon>Victivallales</taxon>
        <taxon>Victivallaceae</taxon>
        <taxon>Victivallis</taxon>
    </lineage>
</organism>
<dbReference type="Pfam" id="PF01520">
    <property type="entry name" value="Amidase_3"/>
    <property type="match status" value="1"/>
</dbReference>
<dbReference type="GO" id="GO:0009253">
    <property type="term" value="P:peptidoglycan catabolic process"/>
    <property type="evidence" value="ECO:0007669"/>
    <property type="project" value="InterPro"/>
</dbReference>
<dbReference type="PANTHER" id="PTHR30404:SF0">
    <property type="entry name" value="N-ACETYLMURAMOYL-L-ALANINE AMIDASE AMIC"/>
    <property type="match status" value="1"/>
</dbReference>
<dbReference type="GO" id="GO:0008745">
    <property type="term" value="F:N-acetylmuramoyl-L-alanine amidase activity"/>
    <property type="evidence" value="ECO:0007669"/>
    <property type="project" value="UniProtKB-EC"/>
</dbReference>
<protein>
    <recommendedName>
        <fullName evidence="2">N-acetylmuramoyl-L-alanine amidase</fullName>
        <ecNumber evidence="2">3.5.1.28</ecNumber>
    </recommendedName>
</protein>
<comment type="catalytic activity">
    <reaction evidence="1">
        <text>Hydrolyzes the link between N-acetylmuramoyl residues and L-amino acid residues in certain cell-wall glycopeptides.</text>
        <dbReference type="EC" id="3.5.1.28"/>
    </reaction>
</comment>
<name>A0A844G293_9BACT</name>
<dbReference type="RefSeq" id="WP_154418944.1">
    <property type="nucleotide sequence ID" value="NZ_VUNS01000013.1"/>
</dbReference>